<dbReference type="SUPFAM" id="SSF140566">
    <property type="entry name" value="FlgN-like"/>
    <property type="match status" value="1"/>
</dbReference>
<dbReference type="Gene3D" id="1.20.58.300">
    <property type="entry name" value="FlgN-like"/>
    <property type="match status" value="1"/>
</dbReference>
<comment type="caution">
    <text evidence="2">The sequence shown here is derived from an EMBL/GenBank/DDBJ whole genome shotgun (WGS) entry which is preliminary data.</text>
</comment>
<keyword evidence="2" id="KW-0969">Cilium</keyword>
<evidence type="ECO:0000313" key="2">
    <source>
        <dbReference type="EMBL" id="MDC3416125.1"/>
    </source>
</evidence>
<keyword evidence="2" id="KW-0282">Flagellum</keyword>
<keyword evidence="1" id="KW-1005">Bacterial flagellum biogenesis</keyword>
<dbReference type="RefSeq" id="WP_272445107.1">
    <property type="nucleotide sequence ID" value="NZ_JAMQKC010000002.1"/>
</dbReference>
<dbReference type="InterPro" id="IPR036679">
    <property type="entry name" value="FlgN-like_sf"/>
</dbReference>
<gene>
    <name evidence="2" type="ORF">NC799_04250</name>
</gene>
<dbReference type="AlphaFoldDB" id="A0A9X4AFD6"/>
<evidence type="ECO:0000313" key="3">
    <source>
        <dbReference type="Proteomes" id="UP001145069"/>
    </source>
</evidence>
<organism evidence="2 3">
    <name type="scientific">Aquibacillus salsiterrae</name>
    <dbReference type="NCBI Taxonomy" id="2950439"/>
    <lineage>
        <taxon>Bacteria</taxon>
        <taxon>Bacillati</taxon>
        <taxon>Bacillota</taxon>
        <taxon>Bacilli</taxon>
        <taxon>Bacillales</taxon>
        <taxon>Bacillaceae</taxon>
        <taxon>Aquibacillus</taxon>
    </lineage>
</organism>
<protein>
    <submittedName>
        <fullName evidence="2">Flagellar protein FlgN</fullName>
    </submittedName>
</protein>
<dbReference type="Pfam" id="PF05130">
    <property type="entry name" value="FlgN"/>
    <property type="match status" value="1"/>
</dbReference>
<keyword evidence="3" id="KW-1185">Reference proteome</keyword>
<dbReference type="InterPro" id="IPR007809">
    <property type="entry name" value="FlgN-like"/>
</dbReference>
<reference evidence="2" key="1">
    <citation type="submission" date="2022-06" db="EMBL/GenBank/DDBJ databases">
        <title>Aquibacillus sp. a new bacterium isolated from soil saline samples.</title>
        <authorList>
            <person name="Galisteo C."/>
            <person name="De La Haba R."/>
            <person name="Sanchez-Porro C."/>
            <person name="Ventosa A."/>
        </authorList>
    </citation>
    <scope>NUCLEOTIDE SEQUENCE</scope>
    <source>
        <strain evidence="2">3ASR75-54</strain>
    </source>
</reference>
<dbReference type="EMBL" id="JAMQKC010000002">
    <property type="protein sequence ID" value="MDC3416125.1"/>
    <property type="molecule type" value="Genomic_DNA"/>
</dbReference>
<evidence type="ECO:0000256" key="1">
    <source>
        <dbReference type="ARBA" id="ARBA00022795"/>
    </source>
</evidence>
<proteinExistence type="predicted"/>
<sequence length="163" mass="18287">MSVQAIVDTLTKITQLHHSLLSVSQTKTEVLKEGDTAKLQTLLVQERKHVQAIEQLELKRIDLVKAWATANKQDTDTTTVSAMLDVLTDGHEKELLEQATVGLVDVLVSLRSQEQLNHELTQQSLQYIELSLNMLSPSLKHLNYNNQSTQTTVPNRSLFDSKA</sequence>
<keyword evidence="2" id="KW-0966">Cell projection</keyword>
<dbReference type="Proteomes" id="UP001145069">
    <property type="component" value="Unassembled WGS sequence"/>
</dbReference>
<name>A0A9X4AFD6_9BACI</name>
<dbReference type="GO" id="GO:0044780">
    <property type="term" value="P:bacterial-type flagellum assembly"/>
    <property type="evidence" value="ECO:0007669"/>
    <property type="project" value="InterPro"/>
</dbReference>
<accession>A0A9X4AFD6</accession>